<sequence>MVNKKKKKKKDKKSLGYKQRLNLVYSIVFCLLGFLVIRLGWLMLVSGRALEAKANSEWQREISVTATRGDILDRNESVLVSSANVYRLDFDLDAIRTHIKNKDVTKEEIATQIASVVTEVSYDEILEALNKKNSDGSDATYARLARGITKDVADSADDLGIYGLIVSRDVKRYYPNGNFLSTALGGINSEGVGLTGIELQYDEYLAGISGMKIGAYDSWGNRLPFETYKFTPPVDGNDIILTIDENLQYVAEKIAQKGLEEHNAKGVHVLIMDPNNGEILAMVNKPDYDPNTPYEGYESFEGETENDQIQNMWRNWLVSDTFEPGSTFKTVTMVAALEEGLVSDDDIFVCNGSVKFGNTTVHCWKHEGHGTQTLAEVLKNSCNVGMMEIGQRLGIEKLNKYIYKLGFGKTTGIDLPGEASGIVKSSDTVSAIDLATISFGQTNTVTSLQLMTAFNAIANGGDLIQPHIVKEISHEDESGNRIIDEEIKAAIKTDVLSDESTALLRSYLERTVTKDGPDGSFVQGYNVGGKTGTAQKVDPETGTYSKDKYISSMIALAPVENPQITVFIAVDEPSNGAYYGGEVAAPLMKELFEEVFKYMDSPLAKERFSIYKNVIIPDVRGKSIEEAKEILKANNLEAEVKGNGKTIVSMDTYPGATVKEGTTITITAKDSGQVEKQVIMPDLKGNTEEFATSILNNLGLLYEFEGEGNVYSQSVTAGNKVVKGTKVTITLKKEFEY</sequence>
<comment type="subcellular location">
    <subcellularLocation>
        <location evidence="1">Membrane</location>
    </subcellularLocation>
</comment>
<dbReference type="SUPFAM" id="SSF56519">
    <property type="entry name" value="Penicillin binding protein dimerisation domain"/>
    <property type="match status" value="1"/>
</dbReference>
<dbReference type="SUPFAM" id="SSF56601">
    <property type="entry name" value="beta-lactamase/transpeptidase-like"/>
    <property type="match status" value="1"/>
</dbReference>
<dbReference type="InterPro" id="IPR001460">
    <property type="entry name" value="PCN-bd_Tpept"/>
</dbReference>
<dbReference type="PANTHER" id="PTHR30627:SF1">
    <property type="entry name" value="PEPTIDOGLYCAN D,D-TRANSPEPTIDASE FTSI"/>
    <property type="match status" value="1"/>
</dbReference>
<dbReference type="Gene3D" id="3.90.1310.10">
    <property type="entry name" value="Penicillin-binding protein 2a (Domain 2)"/>
    <property type="match status" value="1"/>
</dbReference>
<evidence type="ECO:0000256" key="2">
    <source>
        <dbReference type="ARBA" id="ARBA00007171"/>
    </source>
</evidence>
<dbReference type="InterPro" id="IPR036138">
    <property type="entry name" value="PBP_dimer_sf"/>
</dbReference>
<keyword evidence="3 4" id="KW-0472">Membrane</keyword>
<feature type="domain" description="PASTA" evidence="5">
    <location>
        <begin position="612"/>
        <end position="670"/>
    </location>
</feature>
<feature type="domain" description="PASTA" evidence="5">
    <location>
        <begin position="673"/>
        <end position="733"/>
    </location>
</feature>
<dbReference type="Pfam" id="PF00905">
    <property type="entry name" value="Transpeptidase"/>
    <property type="match status" value="1"/>
</dbReference>
<dbReference type="InterPro" id="IPR011927">
    <property type="entry name" value="SpoVD_pbp"/>
</dbReference>
<dbReference type="GO" id="GO:0008658">
    <property type="term" value="F:penicillin binding"/>
    <property type="evidence" value="ECO:0007669"/>
    <property type="project" value="InterPro"/>
</dbReference>
<keyword evidence="4" id="KW-0812">Transmembrane</keyword>
<gene>
    <name evidence="6" type="primary">penA_2</name>
    <name evidence="6" type="ORF">ERS852470_02158</name>
</gene>
<dbReference type="Pfam" id="PF03793">
    <property type="entry name" value="PASTA"/>
    <property type="match status" value="2"/>
</dbReference>
<accession>A0A174EIA7</accession>
<dbReference type="Proteomes" id="UP000095558">
    <property type="component" value="Unassembled WGS sequence"/>
</dbReference>
<evidence type="ECO:0000313" key="6">
    <source>
        <dbReference type="EMBL" id="CUO37411.1"/>
    </source>
</evidence>
<dbReference type="EMBL" id="CYZV01000022">
    <property type="protein sequence ID" value="CUO37411.1"/>
    <property type="molecule type" value="Genomic_DNA"/>
</dbReference>
<dbReference type="Gene3D" id="3.40.710.10">
    <property type="entry name" value="DD-peptidase/beta-lactamase superfamily"/>
    <property type="match status" value="1"/>
</dbReference>
<evidence type="ECO:0000313" key="7">
    <source>
        <dbReference type="Proteomes" id="UP000095558"/>
    </source>
</evidence>
<organism evidence="6 7">
    <name type="scientific">Clostridium disporicum</name>
    <dbReference type="NCBI Taxonomy" id="84024"/>
    <lineage>
        <taxon>Bacteria</taxon>
        <taxon>Bacillati</taxon>
        <taxon>Bacillota</taxon>
        <taxon>Clostridia</taxon>
        <taxon>Eubacteriales</taxon>
        <taxon>Clostridiaceae</taxon>
        <taxon>Clostridium</taxon>
    </lineage>
</organism>
<dbReference type="InterPro" id="IPR050515">
    <property type="entry name" value="Beta-lactam/transpept"/>
</dbReference>
<dbReference type="RefSeq" id="WP_055276833.1">
    <property type="nucleotide sequence ID" value="NZ_CYZV01000022.1"/>
</dbReference>
<dbReference type="PROSITE" id="PS51178">
    <property type="entry name" value="PASTA"/>
    <property type="match status" value="2"/>
</dbReference>
<dbReference type="InterPro" id="IPR012338">
    <property type="entry name" value="Beta-lactam/transpept-like"/>
</dbReference>
<dbReference type="SUPFAM" id="SSF54184">
    <property type="entry name" value="Penicillin-binding protein 2x (pbp-2x), c-terminal domain"/>
    <property type="match status" value="2"/>
</dbReference>
<feature type="transmembrane region" description="Helical" evidence="4">
    <location>
        <begin position="21"/>
        <end position="44"/>
    </location>
</feature>
<reference evidence="6 7" key="1">
    <citation type="submission" date="2015-09" db="EMBL/GenBank/DDBJ databases">
        <authorList>
            <consortium name="Pathogen Informatics"/>
        </authorList>
    </citation>
    <scope>NUCLEOTIDE SEQUENCE [LARGE SCALE GENOMIC DNA]</scope>
    <source>
        <strain evidence="6 7">2789STDY5834855</strain>
    </source>
</reference>
<evidence type="ECO:0000256" key="1">
    <source>
        <dbReference type="ARBA" id="ARBA00004370"/>
    </source>
</evidence>
<proteinExistence type="inferred from homology"/>
<dbReference type="InterPro" id="IPR005543">
    <property type="entry name" value="PASTA_dom"/>
</dbReference>
<dbReference type="Gene3D" id="3.30.450.330">
    <property type="match status" value="1"/>
</dbReference>
<dbReference type="SMART" id="SM00740">
    <property type="entry name" value="PASTA"/>
    <property type="match status" value="2"/>
</dbReference>
<evidence type="ECO:0000256" key="4">
    <source>
        <dbReference type="SAM" id="Phobius"/>
    </source>
</evidence>
<dbReference type="Gene3D" id="3.30.10.20">
    <property type="match status" value="2"/>
</dbReference>
<dbReference type="NCBIfam" id="TIGR02214">
    <property type="entry name" value="spoVD_pbp"/>
    <property type="match status" value="1"/>
</dbReference>
<comment type="similarity">
    <text evidence="2">Belongs to the transpeptidase family.</text>
</comment>
<dbReference type="PANTHER" id="PTHR30627">
    <property type="entry name" value="PEPTIDOGLYCAN D,D-TRANSPEPTIDASE"/>
    <property type="match status" value="1"/>
</dbReference>
<dbReference type="OrthoDB" id="9804124at2"/>
<dbReference type="InterPro" id="IPR005311">
    <property type="entry name" value="PBP_dimer"/>
</dbReference>
<dbReference type="Pfam" id="PF03717">
    <property type="entry name" value="PBP_dimer"/>
    <property type="match status" value="1"/>
</dbReference>
<keyword evidence="4" id="KW-1133">Transmembrane helix</keyword>
<dbReference type="CDD" id="cd06575">
    <property type="entry name" value="PASTA_Pbp2x-like_2"/>
    <property type="match status" value="1"/>
</dbReference>
<dbReference type="GO" id="GO:0005886">
    <property type="term" value="C:plasma membrane"/>
    <property type="evidence" value="ECO:0007669"/>
    <property type="project" value="TreeGrafter"/>
</dbReference>
<protein>
    <submittedName>
        <fullName evidence="6">Stage V sporulation protein D</fullName>
    </submittedName>
</protein>
<dbReference type="AlphaFoldDB" id="A0A174EIA7"/>
<name>A0A174EIA7_9CLOT</name>
<evidence type="ECO:0000256" key="3">
    <source>
        <dbReference type="ARBA" id="ARBA00023136"/>
    </source>
</evidence>
<evidence type="ECO:0000259" key="5">
    <source>
        <dbReference type="PROSITE" id="PS51178"/>
    </source>
</evidence>
<dbReference type="CDD" id="cd06576">
    <property type="entry name" value="PASTA_Pbp2x-like_1"/>
    <property type="match status" value="1"/>
</dbReference>
<dbReference type="GO" id="GO:0071555">
    <property type="term" value="P:cell wall organization"/>
    <property type="evidence" value="ECO:0007669"/>
    <property type="project" value="TreeGrafter"/>
</dbReference>